<feature type="region of interest" description="Disordered" evidence="1">
    <location>
        <begin position="1"/>
        <end position="20"/>
    </location>
</feature>
<dbReference type="RefSeq" id="WP_175363620.1">
    <property type="nucleotide sequence ID" value="NZ_JABFMR010000024.1"/>
</dbReference>
<sequence>MSTSDNPELEAAKDYRAQQQKRFKTDENYRLRLEPDQLDAAVEFIKRQFPDTALPNLRQNILDKMVAQVAPEDDPLTHISLESEAREIEKVISGLGLSLRSGVTVGILHGDHLEAMQMPVMTTQASVIMMTRHLTTLIYRLAKLFARTVIMGPTHDGIIQMNWEAKPVMKSLMADIELRRDWGMFFLDYCRNPKTPDIGHPIKISGDQQIHLIGDIDEAMTWFVLAHEYSHHVLEHSWGGIAQAGGEASSISQTKETEADTLGTVICMLLGQNNPRGLNHCAETNVGAVLILSVLDFIKRGYQIMLTGDEEGFRKEQKHPPLADRLNTIANVTRQFIERHCPGDQEGLDAYLKQQTDVAELIDAIWKDNRSFLLHAYKIGERGVADQQDWLPI</sequence>
<evidence type="ECO:0000313" key="3">
    <source>
        <dbReference type="Proteomes" id="UP000536720"/>
    </source>
</evidence>
<organism evidence="2 3">
    <name type="scientific">Pseudomonas corrugata</name>
    <dbReference type="NCBI Taxonomy" id="47879"/>
    <lineage>
        <taxon>Bacteria</taxon>
        <taxon>Pseudomonadati</taxon>
        <taxon>Pseudomonadota</taxon>
        <taxon>Gammaproteobacteria</taxon>
        <taxon>Pseudomonadales</taxon>
        <taxon>Pseudomonadaceae</taxon>
        <taxon>Pseudomonas</taxon>
    </lineage>
</organism>
<name>A0A7Y5Z8P0_9PSED</name>
<reference evidence="2 3" key="1">
    <citation type="journal article" date="2020" name="Front. Plant Sci.">
        <title>Isolation of Rhizosphere Bacteria That Improve Quality and Water Stress Tolerance in Greenhouse Ornamentals.</title>
        <authorList>
            <person name="Nordstedt N.P."/>
            <person name="Jones M.L."/>
        </authorList>
    </citation>
    <scope>NUCLEOTIDE SEQUENCE [LARGE SCALE GENOMIC DNA]</scope>
    <source>
        <strain evidence="2 3">C7D2</strain>
    </source>
</reference>
<gene>
    <name evidence="2" type="ORF">HNO91_21880</name>
</gene>
<accession>A0A7Y5Z8P0</accession>
<comment type="caution">
    <text evidence="2">The sequence shown here is derived from an EMBL/GenBank/DDBJ whole genome shotgun (WGS) entry which is preliminary data.</text>
</comment>
<dbReference type="Proteomes" id="UP000536720">
    <property type="component" value="Unassembled WGS sequence"/>
</dbReference>
<evidence type="ECO:0000313" key="2">
    <source>
        <dbReference type="EMBL" id="NUT89088.1"/>
    </source>
</evidence>
<dbReference type="AlphaFoldDB" id="A0A7Y5Z8P0"/>
<evidence type="ECO:0000256" key="1">
    <source>
        <dbReference type="SAM" id="MobiDB-lite"/>
    </source>
</evidence>
<protein>
    <submittedName>
        <fullName evidence="2">Uncharacterized protein</fullName>
    </submittedName>
</protein>
<dbReference type="EMBL" id="JABFMR010000024">
    <property type="protein sequence ID" value="NUT89088.1"/>
    <property type="molecule type" value="Genomic_DNA"/>
</dbReference>
<proteinExistence type="predicted"/>